<protein>
    <recommendedName>
        <fullName evidence="3">Secreted protein</fullName>
    </recommendedName>
</protein>
<evidence type="ECO:0000313" key="2">
    <source>
        <dbReference type="EMBL" id="JAG61606.1"/>
    </source>
</evidence>
<evidence type="ECO:0008006" key="3">
    <source>
        <dbReference type="Google" id="ProtNLM"/>
    </source>
</evidence>
<keyword evidence="1" id="KW-0732">Signal</keyword>
<proteinExistence type="predicted"/>
<organism evidence="2">
    <name type="scientific">Lygus hesperus</name>
    <name type="common">Western plant bug</name>
    <dbReference type="NCBI Taxonomy" id="30085"/>
    <lineage>
        <taxon>Eukaryota</taxon>
        <taxon>Metazoa</taxon>
        <taxon>Ecdysozoa</taxon>
        <taxon>Arthropoda</taxon>
        <taxon>Hexapoda</taxon>
        <taxon>Insecta</taxon>
        <taxon>Pterygota</taxon>
        <taxon>Neoptera</taxon>
        <taxon>Paraneoptera</taxon>
        <taxon>Hemiptera</taxon>
        <taxon>Heteroptera</taxon>
        <taxon>Panheteroptera</taxon>
        <taxon>Cimicomorpha</taxon>
        <taxon>Miridae</taxon>
        <taxon>Mirini</taxon>
        <taxon>Lygus</taxon>
    </lineage>
</organism>
<dbReference type="AlphaFoldDB" id="A0A0K8T889"/>
<feature type="signal peptide" evidence="1">
    <location>
        <begin position="1"/>
        <end position="18"/>
    </location>
</feature>
<name>A0A0K8T889_LYGHE</name>
<sequence>MTKRSILVLLVVAVVLEAAPPERFLRQYNALIKAPYLGAPSSMCRNEVGQRPSKHQLCRCGYLRGLELYRWFCEWPRKAQRNRPSGIWRFNLKKKSGVNYKKPKFTGENQKRFS</sequence>
<dbReference type="EMBL" id="GBRD01004215">
    <property type="protein sequence ID" value="JAG61606.1"/>
    <property type="molecule type" value="Transcribed_RNA"/>
</dbReference>
<reference evidence="2" key="1">
    <citation type="submission" date="2014-09" db="EMBL/GenBank/DDBJ databases">
        <authorList>
            <person name="Magalhaes I.L.F."/>
            <person name="Oliveira U."/>
            <person name="Santos F.R."/>
            <person name="Vidigal T.H.D.A."/>
            <person name="Brescovit A.D."/>
            <person name="Santos A.J."/>
        </authorList>
    </citation>
    <scope>NUCLEOTIDE SEQUENCE</scope>
</reference>
<feature type="chain" id="PRO_5005519850" description="Secreted protein" evidence="1">
    <location>
        <begin position="19"/>
        <end position="114"/>
    </location>
</feature>
<accession>A0A0K8T889</accession>
<evidence type="ECO:0000256" key="1">
    <source>
        <dbReference type="SAM" id="SignalP"/>
    </source>
</evidence>